<dbReference type="Pfam" id="PF03591">
    <property type="entry name" value="AzlC"/>
    <property type="match status" value="1"/>
</dbReference>
<keyword evidence="7 8" id="KW-0472">Membrane</keyword>
<feature type="transmembrane region" description="Helical" evidence="8">
    <location>
        <begin position="167"/>
        <end position="183"/>
    </location>
</feature>
<dbReference type="eggNOG" id="COG1296">
    <property type="taxonomic scope" value="Bacteria"/>
</dbReference>
<dbReference type="EMBL" id="AZFF01000007">
    <property type="protein sequence ID" value="KRL55063.1"/>
    <property type="molecule type" value="Genomic_DNA"/>
</dbReference>
<evidence type="ECO:0000313" key="10">
    <source>
        <dbReference type="Proteomes" id="UP000051999"/>
    </source>
</evidence>
<keyword evidence="4" id="KW-1003">Cell membrane</keyword>
<dbReference type="PATRIC" id="fig|1114972.6.peg.2582"/>
<comment type="similarity">
    <text evidence="2">Belongs to the AzlC family.</text>
</comment>
<evidence type="ECO:0000256" key="3">
    <source>
        <dbReference type="ARBA" id="ARBA00022448"/>
    </source>
</evidence>
<comment type="subcellular location">
    <subcellularLocation>
        <location evidence="1">Cell membrane</location>
        <topology evidence="1">Multi-pass membrane protein</topology>
    </subcellularLocation>
</comment>
<accession>A0A0R1RDW6</accession>
<keyword evidence="5 8" id="KW-0812">Transmembrane</keyword>
<feature type="transmembrane region" description="Helical" evidence="8">
    <location>
        <begin position="22"/>
        <end position="48"/>
    </location>
</feature>
<keyword evidence="3" id="KW-0813">Transport</keyword>
<gene>
    <name evidence="9" type="ORF">FD35_GL002518</name>
</gene>
<dbReference type="GO" id="GO:0005886">
    <property type="term" value="C:plasma membrane"/>
    <property type="evidence" value="ECO:0007669"/>
    <property type="project" value="UniProtKB-SubCell"/>
</dbReference>
<evidence type="ECO:0000313" key="9">
    <source>
        <dbReference type="EMBL" id="KRL55063.1"/>
    </source>
</evidence>
<dbReference type="AlphaFoldDB" id="A0A0R1RDW6"/>
<keyword evidence="10" id="KW-1185">Reference proteome</keyword>
<comment type="caution">
    <text evidence="9">The sequence shown here is derived from an EMBL/GenBank/DDBJ whole genome shotgun (WGS) entry which is preliminary data.</text>
</comment>
<protein>
    <submittedName>
        <fullName evidence="9">AzlC family protein</fullName>
    </submittedName>
</protein>
<dbReference type="GO" id="GO:1903785">
    <property type="term" value="P:L-valine transmembrane transport"/>
    <property type="evidence" value="ECO:0007669"/>
    <property type="project" value="TreeGrafter"/>
</dbReference>
<organism evidence="9 10">
    <name type="scientific">Furfurilactobacillus rossiae DSM 15814</name>
    <dbReference type="NCBI Taxonomy" id="1114972"/>
    <lineage>
        <taxon>Bacteria</taxon>
        <taxon>Bacillati</taxon>
        <taxon>Bacillota</taxon>
        <taxon>Bacilli</taxon>
        <taxon>Lactobacillales</taxon>
        <taxon>Lactobacillaceae</taxon>
        <taxon>Furfurilactobacillus</taxon>
    </lineage>
</organism>
<evidence type="ECO:0000256" key="7">
    <source>
        <dbReference type="ARBA" id="ARBA00023136"/>
    </source>
</evidence>
<evidence type="ECO:0000256" key="5">
    <source>
        <dbReference type="ARBA" id="ARBA00022692"/>
    </source>
</evidence>
<name>A0A0R1RDW6_9LACO</name>
<dbReference type="STRING" id="1114972.FD35_GL002518"/>
<reference evidence="9 10" key="1">
    <citation type="journal article" date="2015" name="Genome Announc.">
        <title>Expanding the biotechnology potential of lactobacilli through comparative genomics of 213 strains and associated genera.</title>
        <authorList>
            <person name="Sun Z."/>
            <person name="Harris H.M."/>
            <person name="McCann A."/>
            <person name="Guo C."/>
            <person name="Argimon S."/>
            <person name="Zhang W."/>
            <person name="Yang X."/>
            <person name="Jeffery I.B."/>
            <person name="Cooney J.C."/>
            <person name="Kagawa T.F."/>
            <person name="Liu W."/>
            <person name="Song Y."/>
            <person name="Salvetti E."/>
            <person name="Wrobel A."/>
            <person name="Rasinkangas P."/>
            <person name="Parkhill J."/>
            <person name="Rea M.C."/>
            <person name="O'Sullivan O."/>
            <person name="Ritari J."/>
            <person name="Douillard F.P."/>
            <person name="Paul Ross R."/>
            <person name="Yang R."/>
            <person name="Briner A.E."/>
            <person name="Felis G.E."/>
            <person name="de Vos W.M."/>
            <person name="Barrangou R."/>
            <person name="Klaenhammer T.R."/>
            <person name="Caufield P.W."/>
            <person name="Cui Y."/>
            <person name="Zhang H."/>
            <person name="O'Toole P.W."/>
        </authorList>
    </citation>
    <scope>NUCLEOTIDE SEQUENCE [LARGE SCALE GENOMIC DNA]</scope>
    <source>
        <strain evidence="9 10">DSM 15814</strain>
    </source>
</reference>
<dbReference type="Proteomes" id="UP000051999">
    <property type="component" value="Unassembled WGS sequence"/>
</dbReference>
<evidence type="ECO:0000256" key="2">
    <source>
        <dbReference type="ARBA" id="ARBA00010735"/>
    </source>
</evidence>
<dbReference type="PANTHER" id="PTHR34979:SF1">
    <property type="entry name" value="INNER MEMBRANE PROTEIN YGAZ"/>
    <property type="match status" value="1"/>
</dbReference>
<evidence type="ECO:0000256" key="8">
    <source>
        <dbReference type="SAM" id="Phobius"/>
    </source>
</evidence>
<feature type="transmembrane region" description="Helical" evidence="8">
    <location>
        <begin position="141"/>
        <end position="161"/>
    </location>
</feature>
<dbReference type="InterPro" id="IPR011606">
    <property type="entry name" value="Brnchd-chn_aa_trnsp_permease"/>
</dbReference>
<sequence>MISFMTDELDIRTAIKDTLPTVFGYIGIGLAFGVVSQSVGLSVLMVVLMSAITYAGSAQFIMVSMLVSHNPVVSIMVAVFLVNARMILMSTVVAPYFKKDSMWRNIFIGALLTDESFALSMNKVNYTDHKMSFEWFNTANLIAYFTWMIASGVGALLGQLVAHPERLGLDFALVAMFIGLLYLQVIADRSLAKSLQLIVILAEAVIIYLGLIFIPGNLLLVVGTLLGCATGVVIKHAFY</sequence>
<dbReference type="PANTHER" id="PTHR34979">
    <property type="entry name" value="INNER MEMBRANE PROTEIN YGAZ"/>
    <property type="match status" value="1"/>
</dbReference>
<feature type="transmembrane region" description="Helical" evidence="8">
    <location>
        <begin position="195"/>
        <end position="214"/>
    </location>
</feature>
<evidence type="ECO:0000256" key="1">
    <source>
        <dbReference type="ARBA" id="ARBA00004651"/>
    </source>
</evidence>
<keyword evidence="6 8" id="KW-1133">Transmembrane helix</keyword>
<evidence type="ECO:0000256" key="6">
    <source>
        <dbReference type="ARBA" id="ARBA00022989"/>
    </source>
</evidence>
<evidence type="ECO:0000256" key="4">
    <source>
        <dbReference type="ARBA" id="ARBA00022475"/>
    </source>
</evidence>
<proteinExistence type="inferred from homology"/>